<feature type="compositionally biased region" description="Pro residues" evidence="1">
    <location>
        <begin position="66"/>
        <end position="75"/>
    </location>
</feature>
<reference evidence="3" key="2">
    <citation type="submission" date="2017-02" db="UniProtKB">
        <authorList>
            <consortium name="WormBaseParasite"/>
        </authorList>
    </citation>
    <scope>IDENTIFICATION</scope>
</reference>
<evidence type="ECO:0000313" key="3">
    <source>
        <dbReference type="WBParaSite" id="ACAC_0000390901-mRNA-1"/>
    </source>
</evidence>
<dbReference type="AlphaFoldDB" id="A0A0K0D1G4"/>
<dbReference type="WBParaSite" id="ACAC_0000390901-mRNA-1">
    <property type="protein sequence ID" value="ACAC_0000390901-mRNA-1"/>
    <property type="gene ID" value="ACAC_0000390901"/>
</dbReference>
<sequence>MYDYATIAYGEMVPGHLIPRKLAYPHPNVAVHCPPHDQSLIRSCGGDVDSVYQPQVFRYNYHRPPPDFSPPPPPDRLSQQAARQLFASARPPSSKLSDDSAYSDGGSSSVLTTEVTPSGTTVLRMELGRNQPNHCRNV</sequence>
<name>A0A0K0D1G4_ANGCA</name>
<feature type="compositionally biased region" description="Polar residues" evidence="1">
    <location>
        <begin position="110"/>
        <end position="119"/>
    </location>
</feature>
<evidence type="ECO:0000256" key="1">
    <source>
        <dbReference type="SAM" id="MobiDB-lite"/>
    </source>
</evidence>
<reference evidence="2" key="1">
    <citation type="submission" date="2012-09" db="EMBL/GenBank/DDBJ databases">
        <authorList>
            <person name="Martin A.A."/>
        </authorList>
    </citation>
    <scope>NUCLEOTIDE SEQUENCE</scope>
</reference>
<keyword evidence="2" id="KW-1185">Reference proteome</keyword>
<feature type="compositionally biased region" description="Low complexity" evidence="1">
    <location>
        <begin position="99"/>
        <end position="109"/>
    </location>
</feature>
<accession>A0A0K0D1G4</accession>
<proteinExistence type="predicted"/>
<dbReference type="STRING" id="6313.A0A0K0D1G4"/>
<feature type="region of interest" description="Disordered" evidence="1">
    <location>
        <begin position="59"/>
        <end position="119"/>
    </location>
</feature>
<organism evidence="2 3">
    <name type="scientific">Angiostrongylus cantonensis</name>
    <name type="common">Rat lungworm</name>
    <dbReference type="NCBI Taxonomy" id="6313"/>
    <lineage>
        <taxon>Eukaryota</taxon>
        <taxon>Metazoa</taxon>
        <taxon>Ecdysozoa</taxon>
        <taxon>Nematoda</taxon>
        <taxon>Chromadorea</taxon>
        <taxon>Rhabditida</taxon>
        <taxon>Rhabditina</taxon>
        <taxon>Rhabditomorpha</taxon>
        <taxon>Strongyloidea</taxon>
        <taxon>Metastrongylidae</taxon>
        <taxon>Angiostrongylus</taxon>
    </lineage>
</organism>
<protein>
    <submittedName>
        <fullName evidence="3">Uncharacterized protein</fullName>
    </submittedName>
</protein>
<dbReference type="Proteomes" id="UP000035642">
    <property type="component" value="Unassembled WGS sequence"/>
</dbReference>
<evidence type="ECO:0000313" key="2">
    <source>
        <dbReference type="Proteomes" id="UP000035642"/>
    </source>
</evidence>